<proteinExistence type="predicted"/>
<reference evidence="2 3" key="1">
    <citation type="submission" date="2016-10" db="EMBL/GenBank/DDBJ databases">
        <authorList>
            <person name="de Groot N.N."/>
        </authorList>
    </citation>
    <scope>NUCLEOTIDE SEQUENCE [LARGE SCALE GENOMIC DNA]</scope>
    <source>
        <strain evidence="2 3">CGMCC 1.8891</strain>
    </source>
</reference>
<keyword evidence="1" id="KW-0175">Coiled coil</keyword>
<keyword evidence="3" id="KW-1185">Reference proteome</keyword>
<dbReference type="EMBL" id="FORY01000027">
    <property type="protein sequence ID" value="SFK07971.1"/>
    <property type="molecule type" value="Genomic_DNA"/>
</dbReference>
<evidence type="ECO:0000256" key="1">
    <source>
        <dbReference type="SAM" id="Coils"/>
    </source>
</evidence>
<dbReference type="Proteomes" id="UP000183299">
    <property type="component" value="Unassembled WGS sequence"/>
</dbReference>
<evidence type="ECO:0000313" key="3">
    <source>
        <dbReference type="Proteomes" id="UP000183299"/>
    </source>
</evidence>
<accession>A0A1I3WND4</accession>
<feature type="coiled-coil region" evidence="1">
    <location>
        <begin position="13"/>
        <end position="54"/>
    </location>
</feature>
<name>A0A1I3WND4_9RHOB</name>
<dbReference type="GeneID" id="98666779"/>
<dbReference type="RefSeq" id="WP_074914556.1">
    <property type="nucleotide sequence ID" value="NZ_FORY01000027.1"/>
</dbReference>
<evidence type="ECO:0000313" key="2">
    <source>
        <dbReference type="EMBL" id="SFK07971.1"/>
    </source>
</evidence>
<organism evidence="2 3">
    <name type="scientific">Celeribacter halophilus</name>
    <dbReference type="NCBI Taxonomy" id="576117"/>
    <lineage>
        <taxon>Bacteria</taxon>
        <taxon>Pseudomonadati</taxon>
        <taxon>Pseudomonadota</taxon>
        <taxon>Alphaproteobacteria</taxon>
        <taxon>Rhodobacterales</taxon>
        <taxon>Roseobacteraceae</taxon>
        <taxon>Celeribacter</taxon>
    </lineage>
</organism>
<sequence length="63" mass="7248">MAQTLSPLEQQLARQLEKLTAEQACRIQDLEDRVAELEKERKAMRRMLDFFDALNSPQPSSDG</sequence>
<gene>
    <name evidence="2" type="ORF">SAMN04488138_1274</name>
</gene>
<dbReference type="AlphaFoldDB" id="A0A1I3WND4"/>
<protein>
    <submittedName>
        <fullName evidence="2">Uncharacterized protein</fullName>
    </submittedName>
</protein>